<reference evidence="2 3" key="1">
    <citation type="submission" date="2022-02" db="EMBL/GenBank/DDBJ databases">
        <authorList>
            <person name="Zhuang L."/>
        </authorList>
    </citation>
    <scope>NUCLEOTIDE SEQUENCE [LARGE SCALE GENOMIC DNA]</scope>
    <source>
        <strain evidence="2 3">C32</strain>
    </source>
</reference>
<gene>
    <name evidence="2" type="ORF">L9G74_20630</name>
</gene>
<evidence type="ECO:0000313" key="2">
    <source>
        <dbReference type="EMBL" id="MCS4558827.1"/>
    </source>
</evidence>
<keyword evidence="3" id="KW-1185">Reference proteome</keyword>
<dbReference type="EMBL" id="JAKOGG010000271">
    <property type="protein sequence ID" value="MCS4558827.1"/>
    <property type="molecule type" value="Genomic_DNA"/>
</dbReference>
<name>A0ABT2FS90_9GAMM</name>
<dbReference type="Proteomes" id="UP001201549">
    <property type="component" value="Unassembled WGS sequence"/>
</dbReference>
<organism evidence="2 3">
    <name type="scientific">Shewanella electrica</name>
    <dbReference type="NCBI Taxonomy" id="515560"/>
    <lineage>
        <taxon>Bacteria</taxon>
        <taxon>Pseudomonadati</taxon>
        <taxon>Pseudomonadota</taxon>
        <taxon>Gammaproteobacteria</taxon>
        <taxon>Alteromonadales</taxon>
        <taxon>Shewanellaceae</taxon>
        <taxon>Shewanella</taxon>
    </lineage>
</organism>
<protein>
    <submittedName>
        <fullName evidence="2">Uncharacterized protein</fullName>
    </submittedName>
</protein>
<comment type="caution">
    <text evidence="2">The sequence shown here is derived from an EMBL/GenBank/DDBJ whole genome shotgun (WGS) entry which is preliminary data.</text>
</comment>
<feature type="non-terminal residue" evidence="2">
    <location>
        <position position="75"/>
    </location>
</feature>
<sequence>MKPDKGTHQIPLYQAPVPSEQSPFTGGPGIESFTFDEVYNNGLSIKDVDGDDTDGETPWQVLCMHLCIANTKALS</sequence>
<accession>A0ABT2FS90</accession>
<feature type="region of interest" description="Disordered" evidence="1">
    <location>
        <begin position="1"/>
        <end position="28"/>
    </location>
</feature>
<reference evidence="3" key="2">
    <citation type="submission" date="2023-07" db="EMBL/GenBank/DDBJ databases">
        <title>Shewanella mangrovi sp. nov., an acetaldehyde- degrading bacterium isolated from mangrove sediment.</title>
        <authorList>
            <person name="Liu Y."/>
        </authorList>
    </citation>
    <scope>NUCLEOTIDE SEQUENCE [LARGE SCALE GENOMIC DNA]</scope>
    <source>
        <strain evidence="3">C32</strain>
    </source>
</reference>
<evidence type="ECO:0000256" key="1">
    <source>
        <dbReference type="SAM" id="MobiDB-lite"/>
    </source>
</evidence>
<evidence type="ECO:0000313" key="3">
    <source>
        <dbReference type="Proteomes" id="UP001201549"/>
    </source>
</evidence>
<proteinExistence type="predicted"/>